<feature type="transmembrane region" description="Helical" evidence="6">
    <location>
        <begin position="181"/>
        <end position="200"/>
    </location>
</feature>
<feature type="transmembrane region" description="Helical" evidence="6">
    <location>
        <begin position="128"/>
        <end position="145"/>
    </location>
</feature>
<feature type="compositionally biased region" description="Basic residues" evidence="5">
    <location>
        <begin position="16"/>
        <end position="25"/>
    </location>
</feature>
<dbReference type="SUPFAM" id="SSF103473">
    <property type="entry name" value="MFS general substrate transporter"/>
    <property type="match status" value="1"/>
</dbReference>
<reference evidence="8 9" key="1">
    <citation type="submission" date="2017-10" db="EMBL/GenBank/DDBJ databases">
        <title>Comparative genomics in systemic dimorphic fungi from Ajellomycetaceae.</title>
        <authorList>
            <person name="Munoz J.F."/>
            <person name="Mcewen J.G."/>
            <person name="Clay O.K."/>
            <person name="Cuomo C.A."/>
        </authorList>
    </citation>
    <scope>NUCLEOTIDE SEQUENCE [LARGE SCALE GENOMIC DNA]</scope>
    <source>
        <strain evidence="8 9">UAMH7299</strain>
    </source>
</reference>
<evidence type="ECO:0000256" key="4">
    <source>
        <dbReference type="ARBA" id="ARBA00023136"/>
    </source>
</evidence>
<dbReference type="PROSITE" id="PS50850">
    <property type="entry name" value="MFS"/>
    <property type="match status" value="1"/>
</dbReference>
<feature type="domain" description="Major facilitator superfamily (MFS) profile" evidence="7">
    <location>
        <begin position="90"/>
        <end position="518"/>
    </location>
</feature>
<feature type="transmembrane region" description="Helical" evidence="6">
    <location>
        <begin position="426"/>
        <end position="450"/>
    </location>
</feature>
<keyword evidence="9" id="KW-1185">Reference proteome</keyword>
<dbReference type="OrthoDB" id="3936150at2759"/>
<proteinExistence type="predicted"/>
<evidence type="ECO:0000256" key="2">
    <source>
        <dbReference type="ARBA" id="ARBA00022692"/>
    </source>
</evidence>
<dbReference type="Proteomes" id="UP000224634">
    <property type="component" value="Unassembled WGS sequence"/>
</dbReference>
<feature type="transmembrane region" description="Helical" evidence="6">
    <location>
        <begin position="362"/>
        <end position="380"/>
    </location>
</feature>
<dbReference type="AlphaFoldDB" id="A0A2B7Y2L2"/>
<dbReference type="GO" id="GO:0005886">
    <property type="term" value="C:plasma membrane"/>
    <property type="evidence" value="ECO:0007669"/>
    <property type="project" value="TreeGrafter"/>
</dbReference>
<evidence type="ECO:0000259" key="7">
    <source>
        <dbReference type="PROSITE" id="PS50850"/>
    </source>
</evidence>
<evidence type="ECO:0000256" key="3">
    <source>
        <dbReference type="ARBA" id="ARBA00022989"/>
    </source>
</evidence>
<feature type="transmembrane region" description="Helical" evidence="6">
    <location>
        <begin position="321"/>
        <end position="342"/>
    </location>
</feature>
<feature type="transmembrane region" description="Helical" evidence="6">
    <location>
        <begin position="494"/>
        <end position="513"/>
    </location>
</feature>
<dbReference type="CDD" id="cd17323">
    <property type="entry name" value="MFS_Tpo1_MDR_like"/>
    <property type="match status" value="1"/>
</dbReference>
<dbReference type="InterPro" id="IPR020846">
    <property type="entry name" value="MFS_dom"/>
</dbReference>
<sequence length="543" mass="59638">MWSLVQKRRIRELVKRERRQQRKRSVPLGHENDDPEGAAGAEEKPERPSSVSGQAREEGDSQPDCIRVRLTGEDDPLDPQNWPLLSRSKNIAILFFLVFTQTWASAAASPANSQISSEFGVSPVAENLSTAVYLFGVGSGALFAGPISESLGKNPTYLGATFIYLLFVLGSGLSPNFGSQIVCRYFVGLFSSAVLTINGSSVGDQFRPVKRAFAFPVIAWANVVGPVIAPIVGGWVVSNQSLGWRWTEYITLIMSGTAWLVAMLFLPETYLPIIIDWKAKQLRKETGDKRYASEHAAKTSFLQHVKKILPLPVKFFTTEPVVAVLGGYLTLLYTLLFTFLSGFDYIFKQTYGLSTGQTGSCFASIAVGASLATLAAPALYSWARKTTHHEHGAFVPPEFRLWPAIVTGPLLPVVLFWLGWTNYRSISMWSSLGACFLFGIVLIAIYTSSYEYIIDSYGEHSASALASITMVRYLVAGGMVMAARPMYTGIGVHWTMTIMGCIAVLLAPMPLLFRIYGEKLRMRSQFAGKETRREGLKATANGG</sequence>
<evidence type="ECO:0000256" key="5">
    <source>
        <dbReference type="SAM" id="MobiDB-lite"/>
    </source>
</evidence>
<keyword evidence="4 6" id="KW-0472">Membrane</keyword>
<comment type="caution">
    <text evidence="8">The sequence shown here is derived from an EMBL/GenBank/DDBJ whole genome shotgun (WGS) entry which is preliminary data.</text>
</comment>
<protein>
    <recommendedName>
        <fullName evidence="7">Major facilitator superfamily (MFS) profile domain-containing protein</fullName>
    </recommendedName>
</protein>
<dbReference type="EMBL" id="PDNA01000087">
    <property type="protein sequence ID" value="PGH14947.1"/>
    <property type="molecule type" value="Genomic_DNA"/>
</dbReference>
<feature type="transmembrane region" description="Helical" evidence="6">
    <location>
        <begin position="249"/>
        <end position="275"/>
    </location>
</feature>
<feature type="transmembrane region" description="Helical" evidence="6">
    <location>
        <begin position="212"/>
        <end position="237"/>
    </location>
</feature>
<dbReference type="Gene3D" id="1.20.1250.20">
    <property type="entry name" value="MFS general substrate transporter like domains"/>
    <property type="match status" value="1"/>
</dbReference>
<dbReference type="InterPro" id="IPR011701">
    <property type="entry name" value="MFS"/>
</dbReference>
<name>A0A2B7Y2L2_POLH7</name>
<evidence type="ECO:0000313" key="9">
    <source>
        <dbReference type="Proteomes" id="UP000224634"/>
    </source>
</evidence>
<feature type="transmembrane region" description="Helical" evidence="6">
    <location>
        <begin position="91"/>
        <end position="108"/>
    </location>
</feature>
<dbReference type="Pfam" id="PF07690">
    <property type="entry name" value="MFS_1"/>
    <property type="match status" value="1"/>
</dbReference>
<feature type="transmembrane region" description="Helical" evidence="6">
    <location>
        <begin position="462"/>
        <end position="482"/>
    </location>
</feature>
<keyword evidence="2 6" id="KW-0812">Transmembrane</keyword>
<accession>A0A2B7Y2L2</accession>
<feature type="region of interest" description="Disordered" evidence="5">
    <location>
        <begin position="16"/>
        <end position="63"/>
    </location>
</feature>
<gene>
    <name evidence="8" type="ORF">AJ80_05710</name>
</gene>
<evidence type="ECO:0000256" key="6">
    <source>
        <dbReference type="SAM" id="Phobius"/>
    </source>
</evidence>
<comment type="subcellular location">
    <subcellularLocation>
        <location evidence="1">Membrane</location>
        <topology evidence="1">Multi-pass membrane protein</topology>
    </subcellularLocation>
</comment>
<dbReference type="STRING" id="1447883.A0A2B7Y2L2"/>
<dbReference type="PANTHER" id="PTHR23502">
    <property type="entry name" value="MAJOR FACILITATOR SUPERFAMILY"/>
    <property type="match status" value="1"/>
</dbReference>
<organism evidence="8 9">
    <name type="scientific">Polytolypa hystricis (strain UAMH7299)</name>
    <dbReference type="NCBI Taxonomy" id="1447883"/>
    <lineage>
        <taxon>Eukaryota</taxon>
        <taxon>Fungi</taxon>
        <taxon>Dikarya</taxon>
        <taxon>Ascomycota</taxon>
        <taxon>Pezizomycotina</taxon>
        <taxon>Eurotiomycetes</taxon>
        <taxon>Eurotiomycetidae</taxon>
        <taxon>Onygenales</taxon>
        <taxon>Onygenales incertae sedis</taxon>
        <taxon>Polytolypa</taxon>
    </lineage>
</organism>
<dbReference type="GO" id="GO:0022857">
    <property type="term" value="F:transmembrane transporter activity"/>
    <property type="evidence" value="ECO:0007669"/>
    <property type="project" value="InterPro"/>
</dbReference>
<feature type="transmembrane region" description="Helical" evidence="6">
    <location>
        <begin position="401"/>
        <end position="420"/>
    </location>
</feature>
<evidence type="ECO:0000313" key="8">
    <source>
        <dbReference type="EMBL" id="PGH14947.1"/>
    </source>
</evidence>
<feature type="transmembrane region" description="Helical" evidence="6">
    <location>
        <begin position="157"/>
        <end position="175"/>
    </location>
</feature>
<evidence type="ECO:0000256" key="1">
    <source>
        <dbReference type="ARBA" id="ARBA00004141"/>
    </source>
</evidence>
<keyword evidence="3 6" id="KW-1133">Transmembrane helix</keyword>
<dbReference type="InterPro" id="IPR036259">
    <property type="entry name" value="MFS_trans_sf"/>
</dbReference>
<dbReference type="PANTHER" id="PTHR23502:SF188">
    <property type="entry name" value="MAJOR FACILITATOR SUPERFAMILY (MFS) PROFILE DOMAIN-CONTAINING PROTEIN"/>
    <property type="match status" value="1"/>
</dbReference>